<evidence type="ECO:0000256" key="3">
    <source>
        <dbReference type="ARBA" id="ARBA00022691"/>
    </source>
</evidence>
<name>A0A8B6D068_MYTGA</name>
<dbReference type="GO" id="GO:0032259">
    <property type="term" value="P:methylation"/>
    <property type="evidence" value="ECO:0007669"/>
    <property type="project" value="UniProtKB-KW"/>
</dbReference>
<evidence type="ECO:0000256" key="2">
    <source>
        <dbReference type="ARBA" id="ARBA00022679"/>
    </source>
</evidence>
<dbReference type="PROSITE" id="PS51682">
    <property type="entry name" value="SAM_OMT_I"/>
    <property type="match status" value="1"/>
</dbReference>
<comment type="similarity">
    <text evidence="4">Belongs to the class I-like SAM-binding methyltransferase superfamily. Cation-dependent O-methyltransferase family.</text>
</comment>
<dbReference type="InterPro" id="IPR002935">
    <property type="entry name" value="SAM_O-MeTrfase"/>
</dbReference>
<evidence type="ECO:0000256" key="4">
    <source>
        <dbReference type="ARBA" id="ARBA00023453"/>
    </source>
</evidence>
<dbReference type="GO" id="GO:0008171">
    <property type="term" value="F:O-methyltransferase activity"/>
    <property type="evidence" value="ECO:0007669"/>
    <property type="project" value="InterPro"/>
</dbReference>
<dbReference type="Gene3D" id="3.40.50.150">
    <property type="entry name" value="Vaccinia Virus protein VP39"/>
    <property type="match status" value="1"/>
</dbReference>
<sequence>MTMCLQMSDKISYDPALTKLWEVKREAEKLGLPETIISGLQAVEDLFEAREVYCDGKTSEPSDALSKLMKDTMEHPWQQVFNEGKTKWNISTRMLSGNLEGYVLKFLVSASKAKRVLEVGMFTGCGALGMAEVMPDDGKVVTCEFDPYLVKLTRTFVDKSPHGKKITILEGPALDSLNDLGKKGETFDFIFIDADKPGYCDYFNVSI</sequence>
<dbReference type="InterPro" id="IPR050362">
    <property type="entry name" value="Cation-dep_OMT"/>
</dbReference>
<dbReference type="OrthoDB" id="10251242at2759"/>
<dbReference type="Pfam" id="PF01596">
    <property type="entry name" value="Methyltransf_3"/>
    <property type="match status" value="1"/>
</dbReference>
<gene>
    <name evidence="5" type="ORF">MGAL_10B085708</name>
</gene>
<reference evidence="5" key="1">
    <citation type="submission" date="2018-11" db="EMBL/GenBank/DDBJ databases">
        <authorList>
            <person name="Alioto T."/>
            <person name="Alioto T."/>
        </authorList>
    </citation>
    <scope>NUCLEOTIDE SEQUENCE</scope>
</reference>
<evidence type="ECO:0000313" key="6">
    <source>
        <dbReference type="Proteomes" id="UP000596742"/>
    </source>
</evidence>
<comment type="caution">
    <text evidence="5">The sequence shown here is derived from an EMBL/GenBank/DDBJ whole genome shotgun (WGS) entry which is preliminary data.</text>
</comment>
<dbReference type="AlphaFoldDB" id="A0A8B6D068"/>
<dbReference type="SUPFAM" id="SSF53335">
    <property type="entry name" value="S-adenosyl-L-methionine-dependent methyltransferases"/>
    <property type="match status" value="1"/>
</dbReference>
<accession>A0A8B6D068</accession>
<dbReference type="InterPro" id="IPR029063">
    <property type="entry name" value="SAM-dependent_MTases_sf"/>
</dbReference>
<organism evidence="5 6">
    <name type="scientific">Mytilus galloprovincialis</name>
    <name type="common">Mediterranean mussel</name>
    <dbReference type="NCBI Taxonomy" id="29158"/>
    <lineage>
        <taxon>Eukaryota</taxon>
        <taxon>Metazoa</taxon>
        <taxon>Spiralia</taxon>
        <taxon>Lophotrochozoa</taxon>
        <taxon>Mollusca</taxon>
        <taxon>Bivalvia</taxon>
        <taxon>Autobranchia</taxon>
        <taxon>Pteriomorphia</taxon>
        <taxon>Mytilida</taxon>
        <taxon>Mytiloidea</taxon>
        <taxon>Mytilidae</taxon>
        <taxon>Mytilinae</taxon>
        <taxon>Mytilus</taxon>
    </lineage>
</organism>
<dbReference type="PANTHER" id="PTHR10509:SF14">
    <property type="entry name" value="CAFFEOYL-COA O-METHYLTRANSFERASE 3-RELATED"/>
    <property type="match status" value="1"/>
</dbReference>
<keyword evidence="6" id="KW-1185">Reference proteome</keyword>
<protein>
    <submittedName>
        <fullName evidence="5">Uncharacterized protein</fullName>
    </submittedName>
</protein>
<dbReference type="PANTHER" id="PTHR10509">
    <property type="entry name" value="O-METHYLTRANSFERASE-RELATED"/>
    <property type="match status" value="1"/>
</dbReference>
<proteinExistence type="inferred from homology"/>
<dbReference type="GO" id="GO:0008757">
    <property type="term" value="F:S-adenosylmethionine-dependent methyltransferase activity"/>
    <property type="evidence" value="ECO:0007669"/>
    <property type="project" value="TreeGrafter"/>
</dbReference>
<evidence type="ECO:0000256" key="1">
    <source>
        <dbReference type="ARBA" id="ARBA00022603"/>
    </source>
</evidence>
<keyword evidence="1" id="KW-0489">Methyltransferase</keyword>
<keyword evidence="3" id="KW-0949">S-adenosyl-L-methionine</keyword>
<evidence type="ECO:0000313" key="5">
    <source>
        <dbReference type="EMBL" id="VDI12171.1"/>
    </source>
</evidence>
<keyword evidence="2" id="KW-0808">Transferase</keyword>
<dbReference type="EMBL" id="UYJE01002592">
    <property type="protein sequence ID" value="VDI12171.1"/>
    <property type="molecule type" value="Genomic_DNA"/>
</dbReference>
<dbReference type="Proteomes" id="UP000596742">
    <property type="component" value="Unassembled WGS sequence"/>
</dbReference>